<gene>
    <name evidence="4" type="ORF">SAMN04488563_2730</name>
</gene>
<dbReference type="InterPro" id="IPR001206">
    <property type="entry name" value="Diacylglycerol_kinase_cat_dom"/>
</dbReference>
<dbReference type="Proteomes" id="UP000182977">
    <property type="component" value="Chromosome I"/>
</dbReference>
<dbReference type="InterPro" id="IPR017438">
    <property type="entry name" value="ATP-NAD_kinase_N"/>
</dbReference>
<dbReference type="InterPro" id="IPR050187">
    <property type="entry name" value="Lipid_Phosphate_FormReg"/>
</dbReference>
<keyword evidence="4" id="KW-0808">Transferase</keyword>
<dbReference type="STRING" id="419479.SAMN04488563_2730"/>
<reference evidence="5" key="1">
    <citation type="submission" date="2016-10" db="EMBL/GenBank/DDBJ databases">
        <authorList>
            <person name="Varghese N."/>
            <person name="Submissions S."/>
        </authorList>
    </citation>
    <scope>NUCLEOTIDE SEQUENCE [LARGE SCALE GENOMIC DNA]</scope>
    <source>
        <strain evidence="5">DSM 45079</strain>
    </source>
</reference>
<dbReference type="Pfam" id="PF00781">
    <property type="entry name" value="DAGK_cat"/>
    <property type="match status" value="1"/>
</dbReference>
<dbReference type="PROSITE" id="PS50146">
    <property type="entry name" value="DAGK"/>
    <property type="match status" value="1"/>
</dbReference>
<evidence type="ECO:0000313" key="5">
    <source>
        <dbReference type="Proteomes" id="UP000182977"/>
    </source>
</evidence>
<evidence type="ECO:0000256" key="1">
    <source>
        <dbReference type="ARBA" id="ARBA00001946"/>
    </source>
</evidence>
<evidence type="ECO:0000313" key="4">
    <source>
        <dbReference type="EMBL" id="SDU56124.1"/>
    </source>
</evidence>
<name>A0A1H2JI01_9ACTN</name>
<keyword evidence="5" id="KW-1185">Reference proteome</keyword>
<dbReference type="InterPro" id="IPR016064">
    <property type="entry name" value="NAD/diacylglycerol_kinase_sf"/>
</dbReference>
<dbReference type="GO" id="GO:0004143">
    <property type="term" value="F:ATP-dependent diacylglycerol kinase activity"/>
    <property type="evidence" value="ECO:0007669"/>
    <property type="project" value="TreeGrafter"/>
</dbReference>
<keyword evidence="4" id="KW-0418">Kinase</keyword>
<sequence length="308" mass="33151">MRALVVLNPNATTTSLRTRDVLLSALSNDLDIQVAETTHRGHATELTRKARADGVGLVVSVGGDGTVNEVVNGLLDPAPAAGETIPDVAIIPGGSTNVLARNLGIPENAIEATGLLLDALRTGRRQSIGLGRLDDRYFTFTAGFGLDADVIKAVEAERERGRVSTVQLYVRTAIRRFFAQPERRHGVIELTADGGLPVRELAVVIVTNCTPWTYLGARPLRPTPFSDLNAGLDVFGLTSLRLAPTLVHLAQLTTRRGPRGRAVVSLHDRKEIVLRAPEPLPVQVDGDYIGERTEVTLTSVPRAVRIAY</sequence>
<dbReference type="GO" id="GO:0005886">
    <property type="term" value="C:plasma membrane"/>
    <property type="evidence" value="ECO:0007669"/>
    <property type="project" value="TreeGrafter"/>
</dbReference>
<comment type="cofactor">
    <cofactor evidence="1">
        <name>Mg(2+)</name>
        <dbReference type="ChEBI" id="CHEBI:18420"/>
    </cofactor>
</comment>
<protein>
    <submittedName>
        <fullName evidence="4">Diacylglycerol kinase family enzyme</fullName>
    </submittedName>
</protein>
<dbReference type="Gene3D" id="3.40.50.10330">
    <property type="entry name" value="Probable inorganic polyphosphate/atp-NAD kinase, domain 1"/>
    <property type="match status" value="1"/>
</dbReference>
<dbReference type="SMART" id="SM00046">
    <property type="entry name" value="DAGKc"/>
    <property type="match status" value="1"/>
</dbReference>
<accession>A0A1H2JI01</accession>
<dbReference type="SUPFAM" id="SSF111331">
    <property type="entry name" value="NAD kinase/diacylglycerol kinase-like"/>
    <property type="match status" value="1"/>
</dbReference>
<organism evidence="4 5">
    <name type="scientific">Jiangella alkaliphila</name>
    <dbReference type="NCBI Taxonomy" id="419479"/>
    <lineage>
        <taxon>Bacteria</taxon>
        <taxon>Bacillati</taxon>
        <taxon>Actinomycetota</taxon>
        <taxon>Actinomycetes</taxon>
        <taxon>Jiangellales</taxon>
        <taxon>Jiangellaceae</taxon>
        <taxon>Jiangella</taxon>
    </lineage>
</organism>
<dbReference type="PANTHER" id="PTHR12358">
    <property type="entry name" value="SPHINGOSINE KINASE"/>
    <property type="match status" value="1"/>
</dbReference>
<comment type="similarity">
    <text evidence="2">Belongs to the diacylglycerol/lipid kinase family.</text>
</comment>
<dbReference type="Gene3D" id="2.60.200.40">
    <property type="match status" value="1"/>
</dbReference>
<proteinExistence type="inferred from homology"/>
<evidence type="ECO:0000259" key="3">
    <source>
        <dbReference type="PROSITE" id="PS50146"/>
    </source>
</evidence>
<evidence type="ECO:0000256" key="2">
    <source>
        <dbReference type="ARBA" id="ARBA00005983"/>
    </source>
</evidence>
<dbReference type="PANTHER" id="PTHR12358:SF106">
    <property type="entry name" value="LIPID KINASE YEGS"/>
    <property type="match status" value="1"/>
</dbReference>
<dbReference type="RefSeq" id="WP_046771292.1">
    <property type="nucleotide sequence ID" value="NZ_LBMC01000041.1"/>
</dbReference>
<dbReference type="EMBL" id="LT629791">
    <property type="protein sequence ID" value="SDU56124.1"/>
    <property type="molecule type" value="Genomic_DNA"/>
</dbReference>
<dbReference type="AlphaFoldDB" id="A0A1H2JI01"/>
<feature type="domain" description="DAGKc" evidence="3">
    <location>
        <begin position="1"/>
        <end position="137"/>
    </location>
</feature>
<dbReference type="OrthoDB" id="142078at2"/>